<accession>A0AAP4BAH5</accession>
<keyword evidence="1" id="KW-1133">Transmembrane helix</keyword>
<reference evidence="2 3" key="1">
    <citation type="submission" date="2023-05" db="EMBL/GenBank/DDBJ databases">
        <title>[ruminococcus] sp. nov., isolated from a pig farm feces dump.</title>
        <authorList>
            <person name="Chang Y.-H."/>
        </authorList>
    </citation>
    <scope>NUCLEOTIDE SEQUENCE [LARGE SCALE GENOMIC DNA]</scope>
    <source>
        <strain evidence="2 3">YH-rum2234</strain>
    </source>
</reference>
<name>A0AAP4BAH5_9FIRM</name>
<feature type="transmembrane region" description="Helical" evidence="1">
    <location>
        <begin position="607"/>
        <end position="624"/>
    </location>
</feature>
<organism evidence="2 3">
    <name type="scientific">Fusibacillus kribbianus</name>
    <dbReference type="NCBI Taxonomy" id="3044208"/>
    <lineage>
        <taxon>Bacteria</taxon>
        <taxon>Bacillati</taxon>
        <taxon>Bacillota</taxon>
        <taxon>Clostridia</taxon>
        <taxon>Lachnospirales</taxon>
        <taxon>Lachnospiraceae</taxon>
        <taxon>Fusibacillus</taxon>
    </lineage>
</organism>
<keyword evidence="1" id="KW-0812">Transmembrane</keyword>
<evidence type="ECO:0000313" key="3">
    <source>
        <dbReference type="Proteomes" id="UP001300383"/>
    </source>
</evidence>
<feature type="transmembrane region" description="Helical" evidence="1">
    <location>
        <begin position="12"/>
        <end position="34"/>
    </location>
</feature>
<feature type="transmembrane region" description="Helical" evidence="1">
    <location>
        <begin position="335"/>
        <end position="356"/>
    </location>
</feature>
<keyword evidence="1" id="KW-0472">Membrane</keyword>
<dbReference type="Proteomes" id="UP001300383">
    <property type="component" value="Unassembled WGS sequence"/>
</dbReference>
<evidence type="ECO:0000256" key="1">
    <source>
        <dbReference type="SAM" id="Phobius"/>
    </source>
</evidence>
<feature type="transmembrane region" description="Helical" evidence="1">
    <location>
        <begin position="303"/>
        <end position="328"/>
    </location>
</feature>
<feature type="transmembrane region" description="Helical" evidence="1">
    <location>
        <begin position="395"/>
        <end position="415"/>
    </location>
</feature>
<dbReference type="AlphaFoldDB" id="A0AAP4BAH5"/>
<protein>
    <submittedName>
        <fullName evidence="2">Uncharacterized protein</fullName>
    </submittedName>
</protein>
<keyword evidence="3" id="KW-1185">Reference proteome</keyword>
<feature type="transmembrane region" description="Helical" evidence="1">
    <location>
        <begin position="773"/>
        <end position="793"/>
    </location>
</feature>
<sequence>MAGLFKYEWKKLFSKKIMIFLLIFLFLFNGLMVYRESRQNIGYGYQREDVGKVYDDLENMTALEAEIWLKERIRFLDAVDVWREWTDGQSVWTEEERQAFREYNREIMEEYSDLNINEGYLLYLNNLQNEKRLLRTVLEQVSEVAHYREYLDGIENEAKIMTSSSLFGEPGTFIYRNIVRTPQAYEHLKGQILPAEDSEGILLATESRVTDLLLLCLFLLLGLSMLLREREEGTILLIKPTKKGYWDTISAKFILFLILTTVGTVLFYLSNLIIGGRTLGLGSLERPIQSMKGFLTSPYEMTVGGYLVGFFGAKVSAALVWGALIFCFCTVFKNAVNACLVIGALFLAEIVLYQSISLHSYLSPFKIMNLVCLANTDWFFCDYLNMNFLGWPVNIVPLCILLGLLVFGVFSWGAIHRYMTEVSVQSEKSRLLEFLRKKGNRRAQKRRQIRTGLFGKEFFKLFIMERAWILLVIFAFLQWSSYRNFTAYREPDDQSYYGYIIKTEGVSLSEAGQILESENERFTQKEEELRQASEDYEAGTLSRSKYEAIRLSYEALNQTRTGLERAMAQYEYVRNENREGRSAELFYDTGWKALLEQNGRQADVKNAGLLSFFLILGLAAVFSIEKRTQMELLLHTCVRGGESVCIRKYLSCFFYGTIAFFLAYVPQYLAVFGTYGFHGLMAPLRSLELLKDVPFNVPLWVYLCLVGLSRYLGMLVAVGLILWLSRQCGDLIHILLIAMLLLELPVFLCLMGLTGEMSVSLLPMMTGADMYRFTVWRILYWCAAIGIGVWFYFRTYKEEVPLEIPPGGLL</sequence>
<feature type="transmembrane region" description="Helical" evidence="1">
    <location>
        <begin position="653"/>
        <end position="677"/>
    </location>
</feature>
<feature type="transmembrane region" description="Helical" evidence="1">
    <location>
        <begin position="212"/>
        <end position="228"/>
    </location>
</feature>
<feature type="transmembrane region" description="Helical" evidence="1">
    <location>
        <begin position="249"/>
        <end position="269"/>
    </location>
</feature>
<dbReference type="EMBL" id="JASGBQ010000009">
    <property type="protein sequence ID" value="MDI9242237.1"/>
    <property type="molecule type" value="Genomic_DNA"/>
</dbReference>
<comment type="caution">
    <text evidence="2">The sequence shown here is derived from an EMBL/GenBank/DDBJ whole genome shotgun (WGS) entry which is preliminary data.</text>
</comment>
<feature type="transmembrane region" description="Helical" evidence="1">
    <location>
        <begin position="697"/>
        <end position="724"/>
    </location>
</feature>
<proteinExistence type="predicted"/>
<feature type="transmembrane region" description="Helical" evidence="1">
    <location>
        <begin position="458"/>
        <end position="479"/>
    </location>
</feature>
<feature type="transmembrane region" description="Helical" evidence="1">
    <location>
        <begin position="731"/>
        <end position="753"/>
    </location>
</feature>
<gene>
    <name evidence="2" type="ORF">QJ036_07055</name>
</gene>
<evidence type="ECO:0000313" key="2">
    <source>
        <dbReference type="EMBL" id="MDI9242237.1"/>
    </source>
</evidence>